<gene>
    <name evidence="2" type="ORF">HZS54_17990</name>
</gene>
<accession>A0A7D5SWX5</accession>
<dbReference type="AlphaFoldDB" id="A0A7D5SWX5"/>
<name>A0A7D5SWX5_9EURY</name>
<organism evidence="2 3">
    <name type="scientific">Halosimplex pelagicum</name>
    <dbReference type="NCBI Taxonomy" id="869886"/>
    <lineage>
        <taxon>Archaea</taxon>
        <taxon>Methanobacteriati</taxon>
        <taxon>Methanobacteriota</taxon>
        <taxon>Stenosarchaea group</taxon>
        <taxon>Halobacteria</taxon>
        <taxon>Halobacteriales</taxon>
        <taxon>Haloarculaceae</taxon>
        <taxon>Halosimplex</taxon>
    </lineage>
</organism>
<evidence type="ECO:0000313" key="3">
    <source>
        <dbReference type="Proteomes" id="UP000509346"/>
    </source>
</evidence>
<feature type="region of interest" description="Disordered" evidence="1">
    <location>
        <begin position="1"/>
        <end position="43"/>
    </location>
</feature>
<dbReference type="GeneID" id="56084521"/>
<feature type="compositionally biased region" description="Basic and acidic residues" evidence="1">
    <location>
        <begin position="22"/>
        <end position="43"/>
    </location>
</feature>
<evidence type="ECO:0000313" key="2">
    <source>
        <dbReference type="EMBL" id="QLH83407.1"/>
    </source>
</evidence>
<protein>
    <submittedName>
        <fullName evidence="2">Uncharacterized protein</fullName>
    </submittedName>
</protein>
<feature type="compositionally biased region" description="Polar residues" evidence="1">
    <location>
        <begin position="1"/>
        <end position="15"/>
    </location>
</feature>
<proteinExistence type="predicted"/>
<dbReference type="Proteomes" id="UP000509346">
    <property type="component" value="Chromosome"/>
</dbReference>
<keyword evidence="3" id="KW-1185">Reference proteome</keyword>
<dbReference type="EMBL" id="CP058909">
    <property type="protein sequence ID" value="QLH83407.1"/>
    <property type="molecule type" value="Genomic_DNA"/>
</dbReference>
<dbReference type="RefSeq" id="WP_179918456.1">
    <property type="nucleotide sequence ID" value="NZ_CP058909.1"/>
</dbReference>
<dbReference type="KEGG" id="hpel:HZS54_17990"/>
<sequence>MPQTEQQPQRSNFFSSAGGEYDPDREPLDDSEPTHDRATASSSNKDEWIAMGILLDGATRTCPNCYEDHDPDDGVGEEPLGVILADKEHAPRECEGRKTVTPATALKWTCSECGYQCFGGILEDRTIPEFLEVVDEVLDAVGRVPDKTRRELRGEALARKRNGVDDRANMTVLISEL</sequence>
<reference evidence="2 3" key="1">
    <citation type="submission" date="2020-07" db="EMBL/GenBank/DDBJ databases">
        <title>Halosimplex litoreum sp. nov. and Halosimplex rubrum sp. nov., isolated from different salt environments.</title>
        <authorList>
            <person name="Cui H."/>
        </authorList>
    </citation>
    <scope>NUCLEOTIDE SEQUENCE [LARGE SCALE GENOMIC DNA]</scope>
    <source>
        <strain evidence="2 3">R2</strain>
    </source>
</reference>
<evidence type="ECO:0000256" key="1">
    <source>
        <dbReference type="SAM" id="MobiDB-lite"/>
    </source>
</evidence>